<dbReference type="Pfam" id="PF05430">
    <property type="entry name" value="Methyltransf_30"/>
    <property type="match status" value="1"/>
</dbReference>
<organism evidence="2 3">
    <name type="scientific">Flavobacterium rhizosphaerae</name>
    <dbReference type="NCBI Taxonomy" id="3163298"/>
    <lineage>
        <taxon>Bacteria</taxon>
        <taxon>Pseudomonadati</taxon>
        <taxon>Bacteroidota</taxon>
        <taxon>Flavobacteriia</taxon>
        <taxon>Flavobacteriales</taxon>
        <taxon>Flavobacteriaceae</taxon>
        <taxon>Flavobacterium</taxon>
    </lineage>
</organism>
<comment type="caution">
    <text evidence="2">The sequence shown here is derived from an EMBL/GenBank/DDBJ whole genome shotgun (WGS) entry which is preliminary data.</text>
</comment>
<gene>
    <name evidence="2" type="primary">mnmD</name>
    <name evidence="2" type="ORF">ABS766_04915</name>
</gene>
<evidence type="ECO:0000259" key="1">
    <source>
        <dbReference type="Pfam" id="PF05430"/>
    </source>
</evidence>
<dbReference type="InterPro" id="IPR008471">
    <property type="entry name" value="MnmC-like_methylTransf"/>
</dbReference>
<dbReference type="SUPFAM" id="SSF53335">
    <property type="entry name" value="S-adenosyl-L-methionine-dependent methyltransferases"/>
    <property type="match status" value="1"/>
</dbReference>
<reference evidence="2 3" key="1">
    <citation type="submission" date="2024-06" db="EMBL/GenBank/DDBJ databases">
        <authorList>
            <person name="Kaempfer P."/>
            <person name="Viver T."/>
        </authorList>
    </citation>
    <scope>NUCLEOTIDE SEQUENCE [LARGE SCALE GENOMIC DNA]</scope>
    <source>
        <strain evidence="2 3">ST-119</strain>
    </source>
</reference>
<name>A0ABW8YX47_9FLAO</name>
<dbReference type="EMBL" id="JBELPZ010000003">
    <property type="protein sequence ID" value="MFL9843755.1"/>
    <property type="molecule type" value="Genomic_DNA"/>
</dbReference>
<dbReference type="Proteomes" id="UP001629156">
    <property type="component" value="Unassembled WGS sequence"/>
</dbReference>
<dbReference type="NCBIfam" id="NF033855">
    <property type="entry name" value="tRNA_MNMC2"/>
    <property type="match status" value="1"/>
</dbReference>
<dbReference type="Gene3D" id="3.40.50.150">
    <property type="entry name" value="Vaccinia Virus protein VP39"/>
    <property type="match status" value="1"/>
</dbReference>
<dbReference type="PANTHER" id="PTHR39963">
    <property type="entry name" value="SLL0983 PROTEIN"/>
    <property type="match status" value="1"/>
</dbReference>
<protein>
    <submittedName>
        <fullName evidence="2">tRNA (5-methylaminomethyl-2-thiouridine)(34)-methyltransferase MnmD</fullName>
    </submittedName>
</protein>
<keyword evidence="3" id="KW-1185">Reference proteome</keyword>
<evidence type="ECO:0000313" key="3">
    <source>
        <dbReference type="Proteomes" id="UP001629156"/>
    </source>
</evidence>
<evidence type="ECO:0000313" key="2">
    <source>
        <dbReference type="EMBL" id="MFL9843755.1"/>
    </source>
</evidence>
<accession>A0ABW8YX47</accession>
<dbReference type="InterPro" id="IPR029063">
    <property type="entry name" value="SAM-dependent_MTases_sf"/>
</dbReference>
<dbReference type="CDD" id="cd02440">
    <property type="entry name" value="AdoMet_MTases"/>
    <property type="match status" value="1"/>
</dbReference>
<proteinExistence type="predicted"/>
<feature type="domain" description="MnmC-like methyltransferase" evidence="1">
    <location>
        <begin position="157"/>
        <end position="232"/>
    </location>
</feature>
<dbReference type="PANTHER" id="PTHR39963:SF1">
    <property type="entry name" value="MNMC-LIKE METHYLTRANSFERASE DOMAIN-CONTAINING PROTEIN"/>
    <property type="match status" value="1"/>
</dbReference>
<sequence length="232" mass="26305">MAVTSTAFFITTVKREIITTEDGSVTIHLPEMNESYHSKFGAIQEAYHVFIQHGLSLKSKEDISILEIGFGTGLNAFITYIENVNNKRLVHYTGIEAYPVDIEEAGKLNYPQQLKQGLYKDVFIKMHDSPWGAAITLSNGFTLHKRRQFFQDIVDESVYDLVYFDAFGYHAQPDLWSPEIFKKMYTALKPGGILVTYACRTVIKNAMKQAGFLVEKLPGPPGKREMLRAIKN</sequence>
<dbReference type="RefSeq" id="WP_408084007.1">
    <property type="nucleotide sequence ID" value="NZ_JBELPZ010000003.1"/>
</dbReference>
<dbReference type="InterPro" id="IPR047785">
    <property type="entry name" value="tRNA_MNMC2"/>
</dbReference>